<dbReference type="RefSeq" id="WP_189421021.1">
    <property type="nucleotide sequence ID" value="NZ_BMYZ01000004.1"/>
</dbReference>
<comment type="subcellular location">
    <subcellularLocation>
        <location evidence="1">Cell inner membrane</location>
    </subcellularLocation>
</comment>
<reference evidence="14" key="1">
    <citation type="journal article" date="2019" name="Int. J. Syst. Evol. Microbiol.">
        <title>The Global Catalogue of Microorganisms (GCM) 10K type strain sequencing project: providing services to taxonomists for standard genome sequencing and annotation.</title>
        <authorList>
            <consortium name="The Broad Institute Genomics Platform"/>
            <consortium name="The Broad Institute Genome Sequencing Center for Infectious Disease"/>
            <person name="Wu L."/>
            <person name="Ma J."/>
        </authorList>
    </citation>
    <scope>NUCLEOTIDE SEQUENCE [LARGE SCALE GENOMIC DNA]</scope>
    <source>
        <strain evidence="14">KCTC 32239</strain>
    </source>
</reference>
<evidence type="ECO:0000256" key="9">
    <source>
        <dbReference type="ARBA" id="ARBA00023136"/>
    </source>
</evidence>
<organism evidence="13 14">
    <name type="scientific">Cellvibrio zantedeschiae</name>
    <dbReference type="NCBI Taxonomy" id="1237077"/>
    <lineage>
        <taxon>Bacteria</taxon>
        <taxon>Pseudomonadati</taxon>
        <taxon>Pseudomonadota</taxon>
        <taxon>Gammaproteobacteria</taxon>
        <taxon>Cellvibrionales</taxon>
        <taxon>Cellvibrionaceae</taxon>
        <taxon>Cellvibrio</taxon>
    </lineage>
</organism>
<comment type="caution">
    <text evidence="13">The sequence shown here is derived from an EMBL/GenBank/DDBJ whole genome shotgun (WGS) entry which is preliminary data.</text>
</comment>
<feature type="transmembrane region" description="Helical" evidence="11">
    <location>
        <begin position="41"/>
        <end position="63"/>
    </location>
</feature>
<evidence type="ECO:0000256" key="8">
    <source>
        <dbReference type="ARBA" id="ARBA00022989"/>
    </source>
</evidence>
<sequence>MLVNRSSINRFAVPQTRAEWEQVFARFVALLARVPLSSWQFLARFLLVLSLSVSLARLFWLLLPTPVIPAATVAIPTVTAQVESNNSAVNIEQLKTLAVFGKAEAPKQDQPAVIETQATVTQLNLILVGVIVSSDENAARAMIAAGDKQDLYAVGTALPVGNNVTLSKVMNDRVIINNNGQYESLFLYQNDPNAPPISQASPQQTTIQQIAPQQSYPSGRPGPGPEMQSPAEGGRDPALAEVSRNLSDVLAMSIERDRQSGQVIGYKIRPGRDAEKFRSLGLQTDDVVTAINGMPLTNPAKIMEVYKNMGNTTSASLEIKRGGSLITVDVVLQ</sequence>
<dbReference type="Gene3D" id="2.30.30.830">
    <property type="match status" value="1"/>
</dbReference>
<keyword evidence="3" id="KW-0813">Transport</keyword>
<evidence type="ECO:0000313" key="13">
    <source>
        <dbReference type="EMBL" id="GGY86803.1"/>
    </source>
</evidence>
<evidence type="ECO:0000313" key="14">
    <source>
        <dbReference type="Proteomes" id="UP000619761"/>
    </source>
</evidence>
<accession>A0ABQ3BBN9</accession>
<dbReference type="NCBIfam" id="TIGR01713">
    <property type="entry name" value="typeII_sec_gspC"/>
    <property type="match status" value="1"/>
</dbReference>
<evidence type="ECO:0000256" key="1">
    <source>
        <dbReference type="ARBA" id="ARBA00004533"/>
    </source>
</evidence>
<keyword evidence="5" id="KW-0997">Cell inner membrane</keyword>
<keyword evidence="4" id="KW-1003">Cell membrane</keyword>
<keyword evidence="8 11" id="KW-1133">Transmembrane helix</keyword>
<dbReference type="EMBL" id="BMYZ01000004">
    <property type="protein sequence ID" value="GGY86803.1"/>
    <property type="molecule type" value="Genomic_DNA"/>
</dbReference>
<dbReference type="SUPFAM" id="SSF50156">
    <property type="entry name" value="PDZ domain-like"/>
    <property type="match status" value="1"/>
</dbReference>
<dbReference type="InterPro" id="IPR036034">
    <property type="entry name" value="PDZ_sf"/>
</dbReference>
<evidence type="ECO:0000259" key="12">
    <source>
        <dbReference type="Pfam" id="PF11356"/>
    </source>
</evidence>
<evidence type="ECO:0000256" key="10">
    <source>
        <dbReference type="SAM" id="MobiDB-lite"/>
    </source>
</evidence>
<keyword evidence="7" id="KW-0653">Protein transport</keyword>
<evidence type="ECO:0000256" key="5">
    <source>
        <dbReference type="ARBA" id="ARBA00022519"/>
    </source>
</evidence>
<evidence type="ECO:0000256" key="11">
    <source>
        <dbReference type="SAM" id="Phobius"/>
    </source>
</evidence>
<dbReference type="Proteomes" id="UP000619761">
    <property type="component" value="Unassembled WGS sequence"/>
</dbReference>
<feature type="domain" description="Type II secretion system protein GspC N-terminal" evidence="12">
    <location>
        <begin position="46"/>
        <end position="187"/>
    </location>
</feature>
<evidence type="ECO:0000256" key="7">
    <source>
        <dbReference type="ARBA" id="ARBA00022927"/>
    </source>
</evidence>
<name>A0ABQ3BBN9_9GAMM</name>
<dbReference type="Pfam" id="PF11356">
    <property type="entry name" value="T2SSC"/>
    <property type="match status" value="1"/>
</dbReference>
<evidence type="ECO:0000256" key="6">
    <source>
        <dbReference type="ARBA" id="ARBA00022692"/>
    </source>
</evidence>
<feature type="region of interest" description="Disordered" evidence="10">
    <location>
        <begin position="211"/>
        <end position="237"/>
    </location>
</feature>
<proteinExistence type="inferred from homology"/>
<keyword evidence="6 11" id="KW-0812">Transmembrane</keyword>
<dbReference type="InterPro" id="IPR024961">
    <property type="entry name" value="T2SS_GspC_N"/>
</dbReference>
<protein>
    <recommendedName>
        <fullName evidence="12">Type II secretion system protein GspC N-terminal domain-containing protein</fullName>
    </recommendedName>
</protein>
<comment type="similarity">
    <text evidence="2">Belongs to the GSP C family.</text>
</comment>
<keyword evidence="9 11" id="KW-0472">Membrane</keyword>
<keyword evidence="14" id="KW-1185">Reference proteome</keyword>
<gene>
    <name evidence="13" type="ORF">GCM10011613_34990</name>
</gene>
<dbReference type="Gene3D" id="2.30.42.10">
    <property type="match status" value="1"/>
</dbReference>
<evidence type="ECO:0000256" key="3">
    <source>
        <dbReference type="ARBA" id="ARBA00022448"/>
    </source>
</evidence>
<evidence type="ECO:0000256" key="4">
    <source>
        <dbReference type="ARBA" id="ARBA00022475"/>
    </source>
</evidence>
<dbReference type="InterPro" id="IPR001639">
    <property type="entry name" value="T2SS_protein-GspC"/>
</dbReference>
<evidence type="ECO:0000256" key="2">
    <source>
        <dbReference type="ARBA" id="ARBA00007986"/>
    </source>
</evidence>